<evidence type="ECO:0008006" key="3">
    <source>
        <dbReference type="Google" id="ProtNLM"/>
    </source>
</evidence>
<reference evidence="1 2" key="1">
    <citation type="journal article" date="2018" name="PLoS Genet.">
        <title>Population sequencing reveals clonal diversity and ancestral inbreeding in the grapevine cultivar Chardonnay.</title>
        <authorList>
            <person name="Roach M.J."/>
            <person name="Johnson D.L."/>
            <person name="Bohlmann J."/>
            <person name="van Vuuren H.J."/>
            <person name="Jones S.J."/>
            <person name="Pretorius I.S."/>
            <person name="Schmidt S.A."/>
            <person name="Borneman A.R."/>
        </authorList>
    </citation>
    <scope>NUCLEOTIDE SEQUENCE [LARGE SCALE GENOMIC DNA]</scope>
    <source>
        <strain evidence="2">cv. Chardonnay</strain>
        <tissue evidence="1">Leaf</tissue>
    </source>
</reference>
<sequence length="227" mass="25815">MPTEGFEEEILYLLRRMKGRMEQKGREGVTRKTSLKSSKSSRELKKLEWTEGLMIGIKGGSSSQLLNPREWDVVCLQETKIKEMTTGLIRSLGVGRNIEWRAVNSRGAAGGILVFWDNRVVELVGWEQGVFSISCRFKNCVDGVVWVFTGWDFNLVRFPEERSRGGGLTTSMRRFSEVVEDLELRDYPLRGGPFTWRGGILPRPVSDHFPILLEGGSLKRGPSPFRF</sequence>
<name>A0A438I6M7_VITVI</name>
<dbReference type="InterPro" id="IPR036691">
    <property type="entry name" value="Endo/exonu/phosph_ase_sf"/>
</dbReference>
<evidence type="ECO:0000313" key="2">
    <source>
        <dbReference type="Proteomes" id="UP000288805"/>
    </source>
</evidence>
<comment type="caution">
    <text evidence="1">The sequence shown here is derived from an EMBL/GenBank/DDBJ whole genome shotgun (WGS) entry which is preliminary data.</text>
</comment>
<dbReference type="Proteomes" id="UP000288805">
    <property type="component" value="Unassembled WGS sequence"/>
</dbReference>
<dbReference type="SUPFAM" id="SSF56219">
    <property type="entry name" value="DNase I-like"/>
    <property type="match status" value="1"/>
</dbReference>
<gene>
    <name evidence="1" type="ORF">CK203_032430</name>
</gene>
<accession>A0A438I6M7</accession>
<organism evidence="1 2">
    <name type="scientific">Vitis vinifera</name>
    <name type="common">Grape</name>
    <dbReference type="NCBI Taxonomy" id="29760"/>
    <lineage>
        <taxon>Eukaryota</taxon>
        <taxon>Viridiplantae</taxon>
        <taxon>Streptophyta</taxon>
        <taxon>Embryophyta</taxon>
        <taxon>Tracheophyta</taxon>
        <taxon>Spermatophyta</taxon>
        <taxon>Magnoliopsida</taxon>
        <taxon>eudicotyledons</taxon>
        <taxon>Gunneridae</taxon>
        <taxon>Pentapetalae</taxon>
        <taxon>rosids</taxon>
        <taxon>Vitales</taxon>
        <taxon>Vitaceae</taxon>
        <taxon>Viteae</taxon>
        <taxon>Vitis</taxon>
    </lineage>
</organism>
<protein>
    <recommendedName>
        <fullName evidence="3">Endonuclease/exonuclease/phosphatase domain-containing protein</fullName>
    </recommendedName>
</protein>
<dbReference type="EMBL" id="QGNW01000138">
    <property type="protein sequence ID" value="RVW92360.1"/>
    <property type="molecule type" value="Genomic_DNA"/>
</dbReference>
<dbReference type="AlphaFoldDB" id="A0A438I6M7"/>
<proteinExistence type="predicted"/>
<evidence type="ECO:0000313" key="1">
    <source>
        <dbReference type="EMBL" id="RVW92360.1"/>
    </source>
</evidence>